<comment type="caution">
    <text evidence="3">The sequence shown here is derived from an EMBL/GenBank/DDBJ whole genome shotgun (WGS) entry which is preliminary data.</text>
</comment>
<gene>
    <name evidence="3" type="ORF">KK078_21785</name>
</gene>
<name>A0AAP2GF79_9BACT</name>
<keyword evidence="1" id="KW-0732">Signal</keyword>
<dbReference type="PROSITE" id="PS51257">
    <property type="entry name" value="PROKAR_LIPOPROTEIN"/>
    <property type="match status" value="1"/>
</dbReference>
<keyword evidence="4" id="KW-1185">Reference proteome</keyword>
<dbReference type="RefSeq" id="WP_254092435.1">
    <property type="nucleotide sequence ID" value="NZ_JAHESC010000037.1"/>
</dbReference>
<reference evidence="3 4" key="1">
    <citation type="submission" date="2021-05" db="EMBL/GenBank/DDBJ databases">
        <title>A Polyphasic approach of four new species of the genus Ohtaekwangia: Ohtaekwangia histidinii sp. nov., Ohtaekwangia cretensis sp. nov., Ohtaekwangia indiensis sp. nov., Ohtaekwangia reichenbachii sp. nov. from diverse environment.</title>
        <authorList>
            <person name="Octaviana S."/>
        </authorList>
    </citation>
    <scope>NUCLEOTIDE SEQUENCE [LARGE SCALE GENOMIC DNA]</scope>
    <source>
        <strain evidence="3 4">PWU37</strain>
    </source>
</reference>
<accession>A0AAP2GF79</accession>
<dbReference type="Gene3D" id="3.40.390.10">
    <property type="entry name" value="Collagenase (Catalytic Domain)"/>
    <property type="match status" value="1"/>
</dbReference>
<dbReference type="SUPFAM" id="SSF55486">
    <property type="entry name" value="Metalloproteases ('zincins'), catalytic domain"/>
    <property type="match status" value="1"/>
</dbReference>
<dbReference type="GO" id="GO:0008237">
    <property type="term" value="F:metallopeptidase activity"/>
    <property type="evidence" value="ECO:0007669"/>
    <property type="project" value="InterPro"/>
</dbReference>
<evidence type="ECO:0000313" key="4">
    <source>
        <dbReference type="Proteomes" id="UP001319180"/>
    </source>
</evidence>
<feature type="signal peptide" evidence="1">
    <location>
        <begin position="1"/>
        <end position="27"/>
    </location>
</feature>
<organism evidence="3 4">
    <name type="scientific">Dawidia soli</name>
    <dbReference type="NCBI Taxonomy" id="2782352"/>
    <lineage>
        <taxon>Bacteria</taxon>
        <taxon>Pseudomonadati</taxon>
        <taxon>Bacteroidota</taxon>
        <taxon>Cytophagia</taxon>
        <taxon>Cytophagales</taxon>
        <taxon>Chryseotaleaceae</taxon>
        <taxon>Dawidia</taxon>
    </lineage>
</organism>
<sequence length="397" mass="43488">MHNVKFPLGKILSLLAILSMLFGSCQQDNDVQPTGSQTSANDIAVLKSFLSETTGTPLNDITFADDTFLIDGDMVMPLQNARDHYVKSQTEKSAAGRTEQRQYMYLLTPAVAANITVYINTDVPAVWVTAINQAISNWNTGADSKIHASVTTTAAGASITVSMNAAIEPGVIARALLPDAAGNAGSTVQINPAYTSSLPASQKQFAMTHEFGHNFGFRHTDQTNGTLITDTPVTDANSVMNSVVLNWNGFTFYDFIAFGVVYPHQPGTRRLLRYYSSANTDHFYTIHTNEIGPTGNGWAFEGGSGYVYATPTPGTVPLYRYYDAVTMDHFYTMNFGEVSWTYEGVACYVSATQVAGTRPLYRYFNTVTKDHFYTLHLGEVSGPSWTYEGIACYVWQP</sequence>
<evidence type="ECO:0000259" key="2">
    <source>
        <dbReference type="Pfam" id="PF18885"/>
    </source>
</evidence>
<dbReference type="AlphaFoldDB" id="A0AAP2GF79"/>
<dbReference type="EMBL" id="JAHESC010000037">
    <property type="protein sequence ID" value="MBT1689212.1"/>
    <property type="molecule type" value="Genomic_DNA"/>
</dbReference>
<evidence type="ECO:0000256" key="1">
    <source>
        <dbReference type="SAM" id="SignalP"/>
    </source>
</evidence>
<feature type="chain" id="PRO_5043033167" description="DUF5648 domain-containing protein" evidence="1">
    <location>
        <begin position="28"/>
        <end position="397"/>
    </location>
</feature>
<feature type="domain" description="DUF5648" evidence="2">
    <location>
        <begin position="339"/>
        <end position="395"/>
    </location>
</feature>
<evidence type="ECO:0000313" key="3">
    <source>
        <dbReference type="EMBL" id="MBT1689212.1"/>
    </source>
</evidence>
<dbReference type="InterPro" id="IPR043708">
    <property type="entry name" value="DUF5648"/>
</dbReference>
<dbReference type="InterPro" id="IPR024079">
    <property type="entry name" value="MetalloPept_cat_dom_sf"/>
</dbReference>
<dbReference type="InterPro" id="IPR024653">
    <property type="entry name" value="Peptidase_M10/M27/M57"/>
</dbReference>
<dbReference type="Proteomes" id="UP001319180">
    <property type="component" value="Unassembled WGS sequence"/>
</dbReference>
<protein>
    <recommendedName>
        <fullName evidence="2">DUF5648 domain-containing protein</fullName>
    </recommendedName>
</protein>
<feature type="domain" description="DUF5648" evidence="2">
    <location>
        <begin position="242"/>
        <end position="337"/>
    </location>
</feature>
<dbReference type="Pfam" id="PF18885">
    <property type="entry name" value="DUF5648"/>
    <property type="match status" value="2"/>
</dbReference>
<proteinExistence type="predicted"/>
<dbReference type="Pfam" id="PF12388">
    <property type="entry name" value="Peptidase_M57"/>
    <property type="match status" value="1"/>
</dbReference>